<evidence type="ECO:0000313" key="1">
    <source>
        <dbReference type="EMBL" id="KAL0444607.1"/>
    </source>
</evidence>
<evidence type="ECO:0008006" key="2">
    <source>
        <dbReference type="Google" id="ProtNLM"/>
    </source>
</evidence>
<sequence>MRPNLTPGFRNVSPSIEQSGSLGSHILETVPPLDSGFPSAIEPPTGFEGGVEEEGSPGVLCLIEQLDGVEAEEEIINQAWGVGQETGRELAVGLVNEELIRDVWNCQGLGSPWTVRVLSKLIRIHNPVLVFLSETKSRKRKCDILKERHNLFSISVDSKGKGGGLMLLWQKEVNLTMHSFSSSRIDAVVCVQDGTNGWRFTGIYRQPMQHVEWKPGTCSGSSAKSPQGLGLCWGL</sequence>
<dbReference type="SUPFAM" id="SSF56219">
    <property type="entry name" value="DNase I-like"/>
    <property type="match status" value="1"/>
</dbReference>
<reference evidence="1" key="1">
    <citation type="submission" date="2020-06" db="EMBL/GenBank/DDBJ databases">
        <authorList>
            <person name="Li T."/>
            <person name="Hu X."/>
            <person name="Zhang T."/>
            <person name="Song X."/>
            <person name="Zhang H."/>
            <person name="Dai N."/>
            <person name="Sheng W."/>
            <person name="Hou X."/>
            <person name="Wei L."/>
        </authorList>
    </citation>
    <scope>NUCLEOTIDE SEQUENCE</scope>
    <source>
        <strain evidence="1">KEN1</strain>
        <tissue evidence="1">Leaf</tissue>
    </source>
</reference>
<organism evidence="1">
    <name type="scientific">Sesamum latifolium</name>
    <dbReference type="NCBI Taxonomy" id="2727402"/>
    <lineage>
        <taxon>Eukaryota</taxon>
        <taxon>Viridiplantae</taxon>
        <taxon>Streptophyta</taxon>
        <taxon>Embryophyta</taxon>
        <taxon>Tracheophyta</taxon>
        <taxon>Spermatophyta</taxon>
        <taxon>Magnoliopsida</taxon>
        <taxon>eudicotyledons</taxon>
        <taxon>Gunneridae</taxon>
        <taxon>Pentapetalae</taxon>
        <taxon>asterids</taxon>
        <taxon>lamiids</taxon>
        <taxon>Lamiales</taxon>
        <taxon>Pedaliaceae</taxon>
        <taxon>Sesamum</taxon>
    </lineage>
</organism>
<gene>
    <name evidence="1" type="ORF">Slati_2183400</name>
</gene>
<dbReference type="PANTHER" id="PTHR35218">
    <property type="entry name" value="RNASE H DOMAIN-CONTAINING PROTEIN"/>
    <property type="match status" value="1"/>
</dbReference>
<accession>A0AAW2WSA7</accession>
<dbReference type="AlphaFoldDB" id="A0AAW2WSA7"/>
<dbReference type="EMBL" id="JACGWN010000007">
    <property type="protein sequence ID" value="KAL0444607.1"/>
    <property type="molecule type" value="Genomic_DNA"/>
</dbReference>
<name>A0AAW2WSA7_9LAMI</name>
<protein>
    <recommendedName>
        <fullName evidence="2">Endonuclease/exonuclease/phosphatase family protein</fullName>
    </recommendedName>
</protein>
<dbReference type="Gene3D" id="3.60.10.10">
    <property type="entry name" value="Endonuclease/exonuclease/phosphatase"/>
    <property type="match status" value="1"/>
</dbReference>
<dbReference type="PANTHER" id="PTHR35218:SF9">
    <property type="entry name" value="ENDONUCLEASE_EXONUCLEASE_PHOSPHATASE DOMAIN-CONTAINING PROTEIN"/>
    <property type="match status" value="1"/>
</dbReference>
<proteinExistence type="predicted"/>
<reference evidence="1" key="2">
    <citation type="journal article" date="2024" name="Plant">
        <title>Genomic evolution and insights into agronomic trait innovations of Sesamum species.</title>
        <authorList>
            <person name="Miao H."/>
            <person name="Wang L."/>
            <person name="Qu L."/>
            <person name="Liu H."/>
            <person name="Sun Y."/>
            <person name="Le M."/>
            <person name="Wang Q."/>
            <person name="Wei S."/>
            <person name="Zheng Y."/>
            <person name="Lin W."/>
            <person name="Duan Y."/>
            <person name="Cao H."/>
            <person name="Xiong S."/>
            <person name="Wang X."/>
            <person name="Wei L."/>
            <person name="Li C."/>
            <person name="Ma Q."/>
            <person name="Ju M."/>
            <person name="Zhao R."/>
            <person name="Li G."/>
            <person name="Mu C."/>
            <person name="Tian Q."/>
            <person name="Mei H."/>
            <person name="Zhang T."/>
            <person name="Gao T."/>
            <person name="Zhang H."/>
        </authorList>
    </citation>
    <scope>NUCLEOTIDE SEQUENCE</scope>
    <source>
        <strain evidence="1">KEN1</strain>
    </source>
</reference>
<comment type="caution">
    <text evidence="1">The sequence shown here is derived from an EMBL/GenBank/DDBJ whole genome shotgun (WGS) entry which is preliminary data.</text>
</comment>
<dbReference type="InterPro" id="IPR036691">
    <property type="entry name" value="Endo/exonu/phosph_ase_sf"/>
</dbReference>